<evidence type="ECO:0000256" key="6">
    <source>
        <dbReference type="ARBA" id="ARBA00042605"/>
    </source>
</evidence>
<evidence type="ECO:0000256" key="3">
    <source>
        <dbReference type="ARBA" id="ARBA00022898"/>
    </source>
</evidence>
<feature type="non-terminal residue" evidence="9">
    <location>
        <position position="1"/>
    </location>
</feature>
<dbReference type="SUPFAM" id="SSF53686">
    <property type="entry name" value="Tryptophan synthase beta subunit-like PLP-dependent enzymes"/>
    <property type="match status" value="1"/>
</dbReference>
<comment type="cofactor">
    <cofactor evidence="1">
        <name>pyridoxal 5'-phosphate</name>
        <dbReference type="ChEBI" id="CHEBI:597326"/>
    </cofactor>
</comment>
<keyword evidence="10" id="KW-1185">Reference proteome</keyword>
<evidence type="ECO:0000256" key="2">
    <source>
        <dbReference type="ARBA" id="ARBA00012093"/>
    </source>
</evidence>
<evidence type="ECO:0000256" key="1">
    <source>
        <dbReference type="ARBA" id="ARBA00001933"/>
    </source>
</evidence>
<comment type="catalytic activity">
    <reaction evidence="7">
        <text>L-serine = pyruvate + NH4(+)</text>
        <dbReference type="Rhea" id="RHEA:19169"/>
        <dbReference type="ChEBI" id="CHEBI:15361"/>
        <dbReference type="ChEBI" id="CHEBI:28938"/>
        <dbReference type="ChEBI" id="CHEBI:33384"/>
        <dbReference type="EC" id="4.3.1.17"/>
    </reaction>
</comment>
<proteinExistence type="predicted"/>
<dbReference type="GO" id="GO:0004794">
    <property type="term" value="F:threonine deaminase activity"/>
    <property type="evidence" value="ECO:0007669"/>
    <property type="project" value="TreeGrafter"/>
</dbReference>
<dbReference type="PROSITE" id="PS00165">
    <property type="entry name" value="DEHYDRATASE_SER_THR"/>
    <property type="match status" value="1"/>
</dbReference>
<dbReference type="EC" id="4.3.1.17" evidence="2"/>
<feature type="domain" description="Tryptophan synthase beta chain-like PALP" evidence="8">
    <location>
        <begin position="76"/>
        <end position="370"/>
    </location>
</feature>
<dbReference type="GO" id="GO:0003941">
    <property type="term" value="F:L-serine ammonia-lyase activity"/>
    <property type="evidence" value="ECO:0007669"/>
    <property type="project" value="UniProtKB-EC"/>
</dbReference>
<dbReference type="Proteomes" id="UP000030764">
    <property type="component" value="Unassembled WGS sequence"/>
</dbReference>
<keyword evidence="4" id="KW-0456">Lyase</keyword>
<dbReference type="AlphaFoldDB" id="A0A085M7L0"/>
<evidence type="ECO:0000313" key="10">
    <source>
        <dbReference type="Proteomes" id="UP000030764"/>
    </source>
</evidence>
<dbReference type="GO" id="GO:0030170">
    <property type="term" value="F:pyridoxal phosphate binding"/>
    <property type="evidence" value="ECO:0007669"/>
    <property type="project" value="InterPro"/>
</dbReference>
<dbReference type="GO" id="GO:0006567">
    <property type="term" value="P:L-threonine catabolic process"/>
    <property type="evidence" value="ECO:0007669"/>
    <property type="project" value="TreeGrafter"/>
</dbReference>
<dbReference type="Pfam" id="PF00291">
    <property type="entry name" value="PALP"/>
    <property type="match status" value="1"/>
</dbReference>
<dbReference type="GO" id="GO:0009097">
    <property type="term" value="P:isoleucine biosynthetic process"/>
    <property type="evidence" value="ECO:0007669"/>
    <property type="project" value="TreeGrafter"/>
</dbReference>
<gene>
    <name evidence="9" type="ORF">M513_05916</name>
</gene>
<evidence type="ECO:0000256" key="4">
    <source>
        <dbReference type="ARBA" id="ARBA00023239"/>
    </source>
</evidence>
<dbReference type="PANTHER" id="PTHR48078:SF14">
    <property type="entry name" value="L-SERINE AMMONIA-LYASE"/>
    <property type="match status" value="1"/>
</dbReference>
<evidence type="ECO:0000256" key="7">
    <source>
        <dbReference type="ARBA" id="ARBA00049406"/>
    </source>
</evidence>
<dbReference type="EMBL" id="KL363219">
    <property type="protein sequence ID" value="KFD53206.1"/>
    <property type="molecule type" value="Genomic_DNA"/>
</dbReference>
<keyword evidence="3" id="KW-0663">Pyridoxal phosphate</keyword>
<name>A0A085M7L0_9BILA</name>
<dbReference type="InterPro" id="IPR000634">
    <property type="entry name" value="Ser/Thr_deHydtase_PyrdxlP-BS"/>
</dbReference>
<accession>A0A085M7L0</accession>
<reference evidence="9 10" key="1">
    <citation type="journal article" date="2014" name="Nat. Genet.">
        <title>Genome and transcriptome of the porcine whipworm Trichuris suis.</title>
        <authorList>
            <person name="Jex A.R."/>
            <person name="Nejsum P."/>
            <person name="Schwarz E.M."/>
            <person name="Hu L."/>
            <person name="Young N.D."/>
            <person name="Hall R.S."/>
            <person name="Korhonen P.K."/>
            <person name="Liao S."/>
            <person name="Thamsborg S."/>
            <person name="Xia J."/>
            <person name="Xu P."/>
            <person name="Wang S."/>
            <person name="Scheerlinck J.P."/>
            <person name="Hofmann A."/>
            <person name="Sternberg P.W."/>
            <person name="Wang J."/>
            <person name="Gasser R.B."/>
        </authorList>
    </citation>
    <scope>NUCLEOTIDE SEQUENCE [LARGE SCALE GENOMIC DNA]</scope>
    <source>
        <strain evidence="9">DCEP-RM93M</strain>
    </source>
</reference>
<protein>
    <recommendedName>
        <fullName evidence="2">L-serine ammonia-lyase</fullName>
        <ecNumber evidence="2">4.3.1.17</ecNumber>
    </recommendedName>
    <alternativeName>
        <fullName evidence="5">L-serine deaminase</fullName>
    </alternativeName>
    <alternativeName>
        <fullName evidence="6">L-threonine dehydratase</fullName>
    </alternativeName>
</protein>
<dbReference type="InterPro" id="IPR050147">
    <property type="entry name" value="Ser/Thr_Dehydratase"/>
</dbReference>
<evidence type="ECO:0000259" key="8">
    <source>
        <dbReference type="Pfam" id="PF00291"/>
    </source>
</evidence>
<organism evidence="9 10">
    <name type="scientific">Trichuris suis</name>
    <name type="common">pig whipworm</name>
    <dbReference type="NCBI Taxonomy" id="68888"/>
    <lineage>
        <taxon>Eukaryota</taxon>
        <taxon>Metazoa</taxon>
        <taxon>Ecdysozoa</taxon>
        <taxon>Nematoda</taxon>
        <taxon>Enoplea</taxon>
        <taxon>Dorylaimia</taxon>
        <taxon>Trichinellida</taxon>
        <taxon>Trichuridae</taxon>
        <taxon>Trichuris</taxon>
    </lineage>
</organism>
<dbReference type="Gene3D" id="3.40.50.1100">
    <property type="match status" value="2"/>
</dbReference>
<evidence type="ECO:0000313" key="9">
    <source>
        <dbReference type="EMBL" id="KFD53206.1"/>
    </source>
</evidence>
<dbReference type="InterPro" id="IPR036052">
    <property type="entry name" value="TrpB-like_PALP_sf"/>
</dbReference>
<dbReference type="GO" id="GO:0006565">
    <property type="term" value="P:L-serine catabolic process"/>
    <property type="evidence" value="ECO:0007669"/>
    <property type="project" value="TreeGrafter"/>
</dbReference>
<dbReference type="InterPro" id="IPR001926">
    <property type="entry name" value="TrpB-like_PALP"/>
</dbReference>
<sequence length="397" mass="42781">LLQSNLSSQNQRTPFCLIDVVVKPSKDNCRRGATVSVGTYRPSNCMEPSLKKQLENEWFTIEELRSSFSAIKANPLYRRTPVLVDCADMLALPGFSVDLKMESMQVSGSYKLRGIVWQLEKLKAKLEAGHHCGLVTMSAGNYGISLAICCRTYGIPCRVVMPDTSPQYKRQLVASLGAEELCCQASNMSALLDESQANGWLLSHPFDDLNLVCGYGTILMELMDTIGLPDVVVVPAGPFAGGGLLCGIALAARLLELPTKVFGVEVVPSESNEKFKHCTPIGSCVRTVDSFAGGEMKGLPEKYVGENTFRICFDCVDGVVSVPEDDLINACAVLLDTAGIIVEPFAAGPVAALMTGKLDSCKGEKVVAIIGSRNIELSDLLERQRSITQDTCAAVAR</sequence>
<dbReference type="PANTHER" id="PTHR48078">
    <property type="entry name" value="THREONINE DEHYDRATASE, MITOCHONDRIAL-RELATED"/>
    <property type="match status" value="1"/>
</dbReference>
<evidence type="ECO:0000256" key="5">
    <source>
        <dbReference type="ARBA" id="ARBA00041766"/>
    </source>
</evidence>